<dbReference type="Proteomes" id="UP000011820">
    <property type="component" value="Chromosome"/>
</dbReference>
<accession>A0ABM5NH70</accession>
<dbReference type="EMBL" id="CP004005">
    <property type="protein sequence ID" value="AGH17247.1"/>
    <property type="molecule type" value="Genomic_DNA"/>
</dbReference>
<protein>
    <submittedName>
        <fullName evidence="1">Uncharacterized protein</fullName>
    </submittedName>
</protein>
<reference evidence="1 2" key="1">
    <citation type="journal article" date="2013" name="Genome Announc.">
        <title>Complete Genome Sequence of a Chinese Strain of 'Candidatus Liberibacter asiaticus'.</title>
        <authorList>
            <person name="Lin H."/>
            <person name="Han C.S."/>
            <person name="Liu B."/>
            <person name="Lou B."/>
            <person name="Bai X."/>
            <person name="Deng C."/>
            <person name="Civerolo E.L."/>
            <person name="Gupta G."/>
        </authorList>
    </citation>
    <scope>NUCLEOTIDE SEQUENCE [LARGE SCALE GENOMIC DNA]</scope>
    <source>
        <strain evidence="2">gxpsy</strain>
    </source>
</reference>
<sequence>MSEDVIIHSSIGEHDAKFDITIPIGVLDSPRSIRIQCWSAYKYKHQLHMSDLSDTVIDLPNHISIITCMEDMRLSSVVYATREDCQKILRALSEVSKLF</sequence>
<dbReference type="GeneID" id="93077241"/>
<gene>
    <name evidence="1" type="ORF">WSI_04385</name>
</gene>
<dbReference type="RefSeq" id="WP_015452842.1">
    <property type="nucleotide sequence ID" value="NC_020549.1"/>
</dbReference>
<organism evidence="1 2">
    <name type="scientific">Candidatus Liberibacter asiaticus str. gxpsy</name>
    <dbReference type="NCBI Taxonomy" id="1174529"/>
    <lineage>
        <taxon>Bacteria</taxon>
        <taxon>Pseudomonadati</taxon>
        <taxon>Pseudomonadota</taxon>
        <taxon>Alphaproteobacteria</taxon>
        <taxon>Hyphomicrobiales</taxon>
        <taxon>Rhizobiaceae</taxon>
        <taxon>Liberibacter</taxon>
    </lineage>
</organism>
<proteinExistence type="predicted"/>
<evidence type="ECO:0000313" key="1">
    <source>
        <dbReference type="EMBL" id="AGH17247.1"/>
    </source>
</evidence>
<evidence type="ECO:0000313" key="2">
    <source>
        <dbReference type="Proteomes" id="UP000011820"/>
    </source>
</evidence>
<keyword evidence="2" id="KW-1185">Reference proteome</keyword>
<name>A0ABM5NH70_LIBAS</name>